<comment type="catalytic activity">
    <reaction evidence="10 11">
        <text>nicotinate beta-D-ribonucleotide + ATP + H(+) = deamido-NAD(+) + diphosphate</text>
        <dbReference type="Rhea" id="RHEA:22860"/>
        <dbReference type="ChEBI" id="CHEBI:15378"/>
        <dbReference type="ChEBI" id="CHEBI:30616"/>
        <dbReference type="ChEBI" id="CHEBI:33019"/>
        <dbReference type="ChEBI" id="CHEBI:57502"/>
        <dbReference type="ChEBI" id="CHEBI:58437"/>
        <dbReference type="EC" id="2.7.7.18"/>
    </reaction>
</comment>
<dbReference type="RefSeq" id="WP_090658155.1">
    <property type="nucleotide sequence ID" value="NZ_FOXQ01000005.1"/>
</dbReference>
<keyword evidence="6 11" id="KW-0548">Nucleotidyltransferase</keyword>
<dbReference type="PANTHER" id="PTHR39321:SF3">
    <property type="entry name" value="PHOSPHOPANTETHEINE ADENYLYLTRANSFERASE"/>
    <property type="match status" value="1"/>
</dbReference>
<keyword evidence="14" id="KW-1185">Reference proteome</keyword>
<dbReference type="HAMAP" id="MF_00244">
    <property type="entry name" value="NaMN_adenylyltr"/>
    <property type="match status" value="1"/>
</dbReference>
<evidence type="ECO:0000256" key="10">
    <source>
        <dbReference type="ARBA" id="ARBA00048721"/>
    </source>
</evidence>
<accession>A0A1I5VYI2</accession>
<keyword evidence="7 11" id="KW-0547">Nucleotide-binding</keyword>
<dbReference type="GO" id="GO:0004515">
    <property type="term" value="F:nicotinate-nucleotide adenylyltransferase activity"/>
    <property type="evidence" value="ECO:0007669"/>
    <property type="project" value="UniProtKB-UniRule"/>
</dbReference>
<dbReference type="GO" id="GO:0009435">
    <property type="term" value="P:NAD+ biosynthetic process"/>
    <property type="evidence" value="ECO:0007669"/>
    <property type="project" value="UniProtKB-UniRule"/>
</dbReference>
<evidence type="ECO:0000256" key="5">
    <source>
        <dbReference type="ARBA" id="ARBA00022679"/>
    </source>
</evidence>
<dbReference type="Pfam" id="PF01467">
    <property type="entry name" value="CTP_transf_like"/>
    <property type="match status" value="1"/>
</dbReference>
<dbReference type="EMBL" id="FOXQ01000005">
    <property type="protein sequence ID" value="SFQ12539.1"/>
    <property type="molecule type" value="Genomic_DNA"/>
</dbReference>
<comment type="pathway">
    <text evidence="2 11">Cofactor biosynthesis; NAD(+) biosynthesis; deamido-NAD(+) from nicotinate D-ribonucleotide: step 1/1.</text>
</comment>
<dbReference type="Gene3D" id="3.40.50.620">
    <property type="entry name" value="HUPs"/>
    <property type="match status" value="1"/>
</dbReference>
<evidence type="ECO:0000313" key="14">
    <source>
        <dbReference type="Proteomes" id="UP000199031"/>
    </source>
</evidence>
<dbReference type="NCBIfam" id="NF000840">
    <property type="entry name" value="PRK00071.1-3"/>
    <property type="match status" value="1"/>
</dbReference>
<proteinExistence type="inferred from homology"/>
<evidence type="ECO:0000256" key="1">
    <source>
        <dbReference type="ARBA" id="ARBA00002324"/>
    </source>
</evidence>
<dbReference type="SUPFAM" id="SSF52374">
    <property type="entry name" value="Nucleotidylyl transferase"/>
    <property type="match status" value="1"/>
</dbReference>
<reference evidence="13 14" key="1">
    <citation type="submission" date="2016-10" db="EMBL/GenBank/DDBJ databases">
        <authorList>
            <person name="de Groot N.N."/>
        </authorList>
    </citation>
    <scope>NUCLEOTIDE SEQUENCE [LARGE SCALE GENOMIC DNA]</scope>
    <source>
        <strain evidence="13 14">DSM 28286</strain>
    </source>
</reference>
<keyword evidence="4 11" id="KW-0662">Pyridine nucleotide biosynthesis</keyword>
<feature type="domain" description="Cytidyltransferase-like" evidence="12">
    <location>
        <begin position="5"/>
        <end position="162"/>
    </location>
</feature>
<evidence type="ECO:0000256" key="3">
    <source>
        <dbReference type="ARBA" id="ARBA00009014"/>
    </source>
</evidence>
<evidence type="ECO:0000256" key="8">
    <source>
        <dbReference type="ARBA" id="ARBA00022840"/>
    </source>
</evidence>
<dbReference type="InterPro" id="IPR005248">
    <property type="entry name" value="NadD/NMNAT"/>
</dbReference>
<evidence type="ECO:0000256" key="7">
    <source>
        <dbReference type="ARBA" id="ARBA00022741"/>
    </source>
</evidence>
<comment type="similarity">
    <text evidence="3 11">Belongs to the NadD family.</text>
</comment>
<sequence>MNIGLFFGSFNPIHTGHLIIASTALNNLPLSQVWFVVSPQNPLKKNQSLLAADKRLLLVQKATEDDSRFLVSDAEFNLPIPSYTIDTLNYFEKQYSEDTFYLIMGSDSFLQLPQWKSYKELSEKNIIVYQRPDYIIPETTLAANITLLKSPLLNISATSIRDLIKDGKNIKYLVPEKVQQLIEQGNLYK</sequence>
<evidence type="ECO:0000256" key="6">
    <source>
        <dbReference type="ARBA" id="ARBA00022695"/>
    </source>
</evidence>
<evidence type="ECO:0000256" key="11">
    <source>
        <dbReference type="HAMAP-Rule" id="MF_00244"/>
    </source>
</evidence>
<evidence type="ECO:0000259" key="12">
    <source>
        <dbReference type="Pfam" id="PF01467"/>
    </source>
</evidence>
<keyword evidence="8 11" id="KW-0067">ATP-binding</keyword>
<organism evidence="13 14">
    <name type="scientific">Parafilimonas terrae</name>
    <dbReference type="NCBI Taxonomy" id="1465490"/>
    <lineage>
        <taxon>Bacteria</taxon>
        <taxon>Pseudomonadati</taxon>
        <taxon>Bacteroidota</taxon>
        <taxon>Chitinophagia</taxon>
        <taxon>Chitinophagales</taxon>
        <taxon>Chitinophagaceae</taxon>
        <taxon>Parafilimonas</taxon>
    </lineage>
</organism>
<dbReference type="Proteomes" id="UP000199031">
    <property type="component" value="Unassembled WGS sequence"/>
</dbReference>
<dbReference type="InterPro" id="IPR004821">
    <property type="entry name" value="Cyt_trans-like"/>
</dbReference>
<comment type="function">
    <text evidence="1 11">Catalyzes the reversible adenylation of nicotinate mononucleotide (NaMN) to nicotinic acid adenine dinucleotide (NaAD).</text>
</comment>
<gene>
    <name evidence="11" type="primary">nadD</name>
    <name evidence="13" type="ORF">SAMN05444277_105263</name>
</gene>
<dbReference type="CDD" id="cd02165">
    <property type="entry name" value="NMNAT"/>
    <property type="match status" value="1"/>
</dbReference>
<name>A0A1I5VYI2_9BACT</name>
<dbReference type="UniPathway" id="UPA00253">
    <property type="reaction ID" value="UER00332"/>
</dbReference>
<dbReference type="NCBIfam" id="TIGR00125">
    <property type="entry name" value="cyt_tran_rel"/>
    <property type="match status" value="1"/>
</dbReference>
<dbReference type="NCBIfam" id="TIGR00482">
    <property type="entry name" value="nicotinate (nicotinamide) nucleotide adenylyltransferase"/>
    <property type="match status" value="1"/>
</dbReference>
<dbReference type="InterPro" id="IPR014729">
    <property type="entry name" value="Rossmann-like_a/b/a_fold"/>
</dbReference>
<keyword evidence="9 11" id="KW-0520">NAD</keyword>
<dbReference type="PANTHER" id="PTHR39321">
    <property type="entry name" value="NICOTINATE-NUCLEOTIDE ADENYLYLTRANSFERASE-RELATED"/>
    <property type="match status" value="1"/>
</dbReference>
<dbReference type="EC" id="2.7.7.18" evidence="11"/>
<dbReference type="STRING" id="1465490.SAMN05444277_105263"/>
<evidence type="ECO:0000313" key="13">
    <source>
        <dbReference type="EMBL" id="SFQ12539.1"/>
    </source>
</evidence>
<protein>
    <recommendedName>
        <fullName evidence="11">Probable nicotinate-nucleotide adenylyltransferase</fullName>
        <ecNumber evidence="11">2.7.7.18</ecNumber>
    </recommendedName>
    <alternativeName>
        <fullName evidence="11">Deamido-NAD(+) diphosphorylase</fullName>
    </alternativeName>
    <alternativeName>
        <fullName evidence="11">Deamido-NAD(+) pyrophosphorylase</fullName>
    </alternativeName>
    <alternativeName>
        <fullName evidence="11">Nicotinate mononucleotide adenylyltransferase</fullName>
        <shortName evidence="11">NaMN adenylyltransferase</shortName>
    </alternativeName>
</protein>
<evidence type="ECO:0000256" key="4">
    <source>
        <dbReference type="ARBA" id="ARBA00022642"/>
    </source>
</evidence>
<dbReference type="GO" id="GO:0005524">
    <property type="term" value="F:ATP binding"/>
    <property type="evidence" value="ECO:0007669"/>
    <property type="project" value="UniProtKB-KW"/>
</dbReference>
<keyword evidence="5 11" id="KW-0808">Transferase</keyword>
<dbReference type="OrthoDB" id="5295945at2"/>
<evidence type="ECO:0000256" key="2">
    <source>
        <dbReference type="ARBA" id="ARBA00005019"/>
    </source>
</evidence>
<dbReference type="AlphaFoldDB" id="A0A1I5VYI2"/>
<evidence type="ECO:0000256" key="9">
    <source>
        <dbReference type="ARBA" id="ARBA00023027"/>
    </source>
</evidence>